<evidence type="ECO:0000313" key="3">
    <source>
        <dbReference type="EMBL" id="GKV24271.1"/>
    </source>
</evidence>
<sequence length="188" mass="18308">MERKGAFAIALICIVVAGVGGQAPAGAPTTTPEAAKTPAVAPATAPAKQKSSPAPSTSTASTPPASAPAPAPVKTTVPTPVSTPPAFSSCFGSYELSTCKITSCFCTNDASGQLTTRAVPAPAPSKKSKKENAPAPSPALLGLPGSSPEASTPGPSGAANENGAETIRSVQNMVGGLALGWGAIALIF</sequence>
<organism evidence="3 4">
    <name type="scientific">Rubroshorea leprosula</name>
    <dbReference type="NCBI Taxonomy" id="152421"/>
    <lineage>
        <taxon>Eukaryota</taxon>
        <taxon>Viridiplantae</taxon>
        <taxon>Streptophyta</taxon>
        <taxon>Embryophyta</taxon>
        <taxon>Tracheophyta</taxon>
        <taxon>Spermatophyta</taxon>
        <taxon>Magnoliopsida</taxon>
        <taxon>eudicotyledons</taxon>
        <taxon>Gunneridae</taxon>
        <taxon>Pentapetalae</taxon>
        <taxon>rosids</taxon>
        <taxon>malvids</taxon>
        <taxon>Malvales</taxon>
        <taxon>Dipterocarpaceae</taxon>
        <taxon>Rubroshorea</taxon>
    </lineage>
</organism>
<feature type="compositionally biased region" description="Low complexity" evidence="1">
    <location>
        <begin position="138"/>
        <end position="148"/>
    </location>
</feature>
<feature type="compositionally biased region" description="Low complexity" evidence="1">
    <location>
        <begin position="24"/>
        <end position="64"/>
    </location>
</feature>
<proteinExistence type="predicted"/>
<feature type="region of interest" description="Disordered" evidence="1">
    <location>
        <begin position="24"/>
        <end position="77"/>
    </location>
</feature>
<evidence type="ECO:0000256" key="1">
    <source>
        <dbReference type="SAM" id="MobiDB-lite"/>
    </source>
</evidence>
<feature type="chain" id="PRO_5043540166" evidence="2">
    <location>
        <begin position="22"/>
        <end position="188"/>
    </location>
</feature>
<dbReference type="InterPro" id="IPR044981">
    <property type="entry name" value="AGP9/17/18"/>
</dbReference>
<name>A0AAV5KID1_9ROSI</name>
<dbReference type="Proteomes" id="UP001054252">
    <property type="component" value="Unassembled WGS sequence"/>
</dbReference>
<feature type="region of interest" description="Disordered" evidence="1">
    <location>
        <begin position="117"/>
        <end position="162"/>
    </location>
</feature>
<protein>
    <submittedName>
        <fullName evidence="3">Uncharacterized protein</fullName>
    </submittedName>
</protein>
<dbReference type="AlphaFoldDB" id="A0AAV5KID1"/>
<dbReference type="GO" id="GO:0005886">
    <property type="term" value="C:plasma membrane"/>
    <property type="evidence" value="ECO:0007669"/>
    <property type="project" value="InterPro"/>
</dbReference>
<dbReference type="PANTHER" id="PTHR37209">
    <property type="entry name" value="LYSINE-RICH ARABINOGALACTAN PROTEIN 17-RELATED"/>
    <property type="match status" value="1"/>
</dbReference>
<dbReference type="PANTHER" id="PTHR37209:SF3">
    <property type="entry name" value="LYSINE-RICH ARABINOGALACTAN PROTEIN 17"/>
    <property type="match status" value="1"/>
</dbReference>
<accession>A0AAV5KID1</accession>
<gene>
    <name evidence="3" type="ORF">SLEP1_g33902</name>
</gene>
<comment type="caution">
    <text evidence="3">The sequence shown here is derived from an EMBL/GenBank/DDBJ whole genome shotgun (WGS) entry which is preliminary data.</text>
</comment>
<reference evidence="3 4" key="1">
    <citation type="journal article" date="2021" name="Commun. Biol.">
        <title>The genome of Shorea leprosula (Dipterocarpaceae) highlights the ecological relevance of drought in aseasonal tropical rainforests.</title>
        <authorList>
            <person name="Ng K.K.S."/>
            <person name="Kobayashi M.J."/>
            <person name="Fawcett J.A."/>
            <person name="Hatakeyama M."/>
            <person name="Paape T."/>
            <person name="Ng C.H."/>
            <person name="Ang C.C."/>
            <person name="Tnah L.H."/>
            <person name="Lee C.T."/>
            <person name="Nishiyama T."/>
            <person name="Sese J."/>
            <person name="O'Brien M.J."/>
            <person name="Copetti D."/>
            <person name="Mohd Noor M.I."/>
            <person name="Ong R.C."/>
            <person name="Putra M."/>
            <person name="Sireger I.Z."/>
            <person name="Indrioko S."/>
            <person name="Kosugi Y."/>
            <person name="Izuno A."/>
            <person name="Isagi Y."/>
            <person name="Lee S.L."/>
            <person name="Shimizu K.K."/>
        </authorList>
    </citation>
    <scope>NUCLEOTIDE SEQUENCE [LARGE SCALE GENOMIC DNA]</scope>
    <source>
        <strain evidence="3">214</strain>
    </source>
</reference>
<evidence type="ECO:0000256" key="2">
    <source>
        <dbReference type="SAM" id="SignalP"/>
    </source>
</evidence>
<feature type="signal peptide" evidence="2">
    <location>
        <begin position="1"/>
        <end position="21"/>
    </location>
</feature>
<keyword evidence="2" id="KW-0732">Signal</keyword>
<evidence type="ECO:0000313" key="4">
    <source>
        <dbReference type="Proteomes" id="UP001054252"/>
    </source>
</evidence>
<dbReference type="EMBL" id="BPVZ01000065">
    <property type="protein sequence ID" value="GKV24271.1"/>
    <property type="molecule type" value="Genomic_DNA"/>
</dbReference>
<keyword evidence="4" id="KW-1185">Reference proteome</keyword>